<feature type="domain" description="EGF-like calcium-binding" evidence="14">
    <location>
        <begin position="109"/>
        <end position="149"/>
    </location>
</feature>
<keyword evidence="11" id="KW-0325">Glycoprotein</keyword>
<evidence type="ECO:0000256" key="8">
    <source>
        <dbReference type="ARBA" id="ARBA00023136"/>
    </source>
</evidence>
<evidence type="ECO:0000256" key="13">
    <source>
        <dbReference type="PROSITE-ProRule" id="PRU00461"/>
    </source>
</evidence>
<dbReference type="STRING" id="307972.A0A2G8JEX4"/>
<evidence type="ECO:0000313" key="17">
    <source>
        <dbReference type="Proteomes" id="UP000230750"/>
    </source>
</evidence>
<feature type="domain" description="EGF-like" evidence="15">
    <location>
        <begin position="112"/>
        <end position="149"/>
    </location>
</feature>
<dbReference type="GO" id="GO:0005886">
    <property type="term" value="C:plasma membrane"/>
    <property type="evidence" value="ECO:0007669"/>
    <property type="project" value="TreeGrafter"/>
</dbReference>
<keyword evidence="2" id="KW-0245">EGF-like domain</keyword>
<sequence length="286" mass="32021">MAQMTVKMAATKQNIYAVRGNIEMNFIDPGCTEFQFECVSGNVSCVVLSQTCNGQADCSDNSDEQMCDMSDCSSCPDPNNCVTIPGTAKYQCGCERGYVLSEDQTSCVDINECEVMPWVCSQICRNINGSYTCHCVHNFLLSHDNSTCKDRSGVDPVIFFTNRHYVRSLSFDHNEYNIIDDEFEVVVGFDYDYQDKKLYTLDVVSGKLERLNVNGTERETIIDEIPGGEGLAVDWIGRKLYYVAADNDILVVAELDGTYQKTIVSEGLFEPRGVAVHPFRGYNDFL</sequence>
<evidence type="ECO:0000313" key="16">
    <source>
        <dbReference type="EMBL" id="PIK34307.1"/>
    </source>
</evidence>
<dbReference type="GO" id="GO:0006897">
    <property type="term" value="P:endocytosis"/>
    <property type="evidence" value="ECO:0007669"/>
    <property type="project" value="UniProtKB-KW"/>
</dbReference>
<feature type="domain" description="EGF-like" evidence="15">
    <location>
        <begin position="66"/>
        <end position="108"/>
    </location>
</feature>
<dbReference type="Pfam" id="PF00057">
    <property type="entry name" value="Ldl_recept_a"/>
    <property type="match status" value="1"/>
</dbReference>
<dbReference type="SUPFAM" id="SSF57196">
    <property type="entry name" value="EGF/Laminin"/>
    <property type="match status" value="1"/>
</dbReference>
<dbReference type="InterPro" id="IPR018097">
    <property type="entry name" value="EGF_Ca-bd_CS"/>
</dbReference>
<evidence type="ECO:0000256" key="2">
    <source>
        <dbReference type="ARBA" id="ARBA00022536"/>
    </source>
</evidence>
<comment type="caution">
    <text evidence="16">The sequence shown here is derived from an EMBL/GenBank/DDBJ whole genome shotgun (WGS) entry which is preliminary data.</text>
</comment>
<dbReference type="SMART" id="SM00181">
    <property type="entry name" value="EGF"/>
    <property type="match status" value="2"/>
</dbReference>
<dbReference type="InterPro" id="IPR011042">
    <property type="entry name" value="6-blade_b-propeller_TolB-like"/>
</dbReference>
<dbReference type="PANTHER" id="PTHR46513">
    <property type="entry name" value="VITELLOGENIN RECEPTOR-LIKE PROTEIN-RELATED-RELATED"/>
    <property type="match status" value="1"/>
</dbReference>
<evidence type="ECO:0000256" key="9">
    <source>
        <dbReference type="ARBA" id="ARBA00023157"/>
    </source>
</evidence>
<dbReference type="SMART" id="SM00192">
    <property type="entry name" value="LDLa"/>
    <property type="match status" value="1"/>
</dbReference>
<dbReference type="InterPro" id="IPR050778">
    <property type="entry name" value="Cueball_EGF_LRP_Nidogen"/>
</dbReference>
<keyword evidence="9 12" id="KW-1015">Disulfide bond</keyword>
<feature type="disulfide bond" evidence="12">
    <location>
        <begin position="52"/>
        <end position="67"/>
    </location>
</feature>
<dbReference type="PROSITE" id="PS01209">
    <property type="entry name" value="LDLRA_1"/>
    <property type="match status" value="1"/>
</dbReference>
<keyword evidence="5" id="KW-0732">Signal</keyword>
<protein>
    <submittedName>
        <fullName evidence="16">Putative low-density lipoprotein receptor-related protein 2</fullName>
    </submittedName>
</protein>
<dbReference type="GO" id="GO:0060070">
    <property type="term" value="P:canonical Wnt signaling pathway"/>
    <property type="evidence" value="ECO:0007669"/>
    <property type="project" value="TreeGrafter"/>
</dbReference>
<dbReference type="PANTHER" id="PTHR46513:SF21">
    <property type="entry name" value="LDL RECEPTOR RELATED PROTEIN 2"/>
    <property type="match status" value="1"/>
</dbReference>
<keyword evidence="3" id="KW-0254">Endocytosis</keyword>
<dbReference type="InterPro" id="IPR002172">
    <property type="entry name" value="LDrepeatLR_classA_rpt"/>
</dbReference>
<dbReference type="EMBL" id="MRZV01002219">
    <property type="protein sequence ID" value="PIK34307.1"/>
    <property type="molecule type" value="Genomic_DNA"/>
</dbReference>
<dbReference type="AlphaFoldDB" id="A0A2G8JEX4"/>
<evidence type="ECO:0000256" key="5">
    <source>
        <dbReference type="ARBA" id="ARBA00022729"/>
    </source>
</evidence>
<keyword evidence="17" id="KW-1185">Reference proteome</keyword>
<keyword evidence="7" id="KW-1133">Transmembrane helix</keyword>
<dbReference type="InterPro" id="IPR023415">
    <property type="entry name" value="LDLR_class-A_CS"/>
</dbReference>
<keyword evidence="6" id="KW-0677">Repeat</keyword>
<evidence type="ECO:0000259" key="15">
    <source>
        <dbReference type="SMART" id="SM00181"/>
    </source>
</evidence>
<dbReference type="InterPro" id="IPR026823">
    <property type="entry name" value="cEGF"/>
</dbReference>
<dbReference type="GO" id="GO:0005509">
    <property type="term" value="F:calcium ion binding"/>
    <property type="evidence" value="ECO:0007669"/>
    <property type="project" value="InterPro"/>
</dbReference>
<dbReference type="CDD" id="cd00112">
    <property type="entry name" value="LDLa"/>
    <property type="match status" value="1"/>
</dbReference>
<dbReference type="PROSITE" id="PS01187">
    <property type="entry name" value="EGF_CA"/>
    <property type="match status" value="1"/>
</dbReference>
<feature type="repeat" description="LDL-receptor class B" evidence="13">
    <location>
        <begin position="238"/>
        <end position="280"/>
    </location>
</feature>
<evidence type="ECO:0000256" key="11">
    <source>
        <dbReference type="ARBA" id="ARBA00023180"/>
    </source>
</evidence>
<evidence type="ECO:0000259" key="14">
    <source>
        <dbReference type="SMART" id="SM00179"/>
    </source>
</evidence>
<evidence type="ECO:0000256" key="12">
    <source>
        <dbReference type="PROSITE-ProRule" id="PRU00124"/>
    </source>
</evidence>
<dbReference type="Pfam" id="PF12662">
    <property type="entry name" value="cEGF"/>
    <property type="match status" value="1"/>
</dbReference>
<keyword evidence="10 16" id="KW-0675">Receptor</keyword>
<dbReference type="SMART" id="SM00135">
    <property type="entry name" value="LY"/>
    <property type="match status" value="2"/>
</dbReference>
<dbReference type="InterPro" id="IPR000742">
    <property type="entry name" value="EGF"/>
</dbReference>
<evidence type="ECO:0000256" key="6">
    <source>
        <dbReference type="ARBA" id="ARBA00022737"/>
    </source>
</evidence>
<dbReference type="SUPFAM" id="SSF63825">
    <property type="entry name" value="YWTD domain"/>
    <property type="match status" value="1"/>
</dbReference>
<dbReference type="PROSITE" id="PS50068">
    <property type="entry name" value="LDLRA_2"/>
    <property type="match status" value="1"/>
</dbReference>
<keyword evidence="16" id="KW-0449">Lipoprotein</keyword>
<name>A0A2G8JEX4_STIJA</name>
<keyword evidence="8" id="KW-0472">Membrane</keyword>
<dbReference type="InterPro" id="IPR036055">
    <property type="entry name" value="LDL_receptor-like_sf"/>
</dbReference>
<dbReference type="GO" id="GO:0042813">
    <property type="term" value="F:Wnt receptor activity"/>
    <property type="evidence" value="ECO:0007669"/>
    <property type="project" value="TreeGrafter"/>
</dbReference>
<reference evidence="16 17" key="1">
    <citation type="journal article" date="2017" name="PLoS Biol.">
        <title>The sea cucumber genome provides insights into morphological evolution and visceral regeneration.</title>
        <authorList>
            <person name="Zhang X."/>
            <person name="Sun L."/>
            <person name="Yuan J."/>
            <person name="Sun Y."/>
            <person name="Gao Y."/>
            <person name="Zhang L."/>
            <person name="Li S."/>
            <person name="Dai H."/>
            <person name="Hamel J.F."/>
            <person name="Liu C."/>
            <person name="Yu Y."/>
            <person name="Liu S."/>
            <person name="Lin W."/>
            <person name="Guo K."/>
            <person name="Jin S."/>
            <person name="Xu P."/>
            <person name="Storey K.B."/>
            <person name="Huan P."/>
            <person name="Zhang T."/>
            <person name="Zhou Y."/>
            <person name="Zhang J."/>
            <person name="Lin C."/>
            <person name="Li X."/>
            <person name="Xing L."/>
            <person name="Huo D."/>
            <person name="Sun M."/>
            <person name="Wang L."/>
            <person name="Mercier A."/>
            <person name="Li F."/>
            <person name="Yang H."/>
            <person name="Xiang J."/>
        </authorList>
    </citation>
    <scope>NUCLEOTIDE SEQUENCE [LARGE SCALE GENOMIC DNA]</scope>
    <source>
        <strain evidence="16">Shaxun</strain>
        <tissue evidence="16">Muscle</tissue>
    </source>
</reference>
<evidence type="ECO:0000256" key="10">
    <source>
        <dbReference type="ARBA" id="ARBA00023170"/>
    </source>
</evidence>
<evidence type="ECO:0000256" key="3">
    <source>
        <dbReference type="ARBA" id="ARBA00022583"/>
    </source>
</evidence>
<comment type="subcellular location">
    <subcellularLocation>
        <location evidence="1">Membrane</location>
        <topology evidence="1">Single-pass type I membrane protein</topology>
    </subcellularLocation>
</comment>
<proteinExistence type="predicted"/>
<dbReference type="PROSITE" id="PS51120">
    <property type="entry name" value="LDLRB"/>
    <property type="match status" value="1"/>
</dbReference>
<evidence type="ECO:0000256" key="4">
    <source>
        <dbReference type="ARBA" id="ARBA00022692"/>
    </source>
</evidence>
<organism evidence="16 17">
    <name type="scientific">Stichopus japonicus</name>
    <name type="common">Sea cucumber</name>
    <dbReference type="NCBI Taxonomy" id="307972"/>
    <lineage>
        <taxon>Eukaryota</taxon>
        <taxon>Metazoa</taxon>
        <taxon>Echinodermata</taxon>
        <taxon>Eleutherozoa</taxon>
        <taxon>Echinozoa</taxon>
        <taxon>Holothuroidea</taxon>
        <taxon>Aspidochirotacea</taxon>
        <taxon>Aspidochirotida</taxon>
        <taxon>Stichopodidae</taxon>
        <taxon>Apostichopus</taxon>
    </lineage>
</organism>
<dbReference type="OrthoDB" id="9990982at2759"/>
<dbReference type="Proteomes" id="UP000230750">
    <property type="component" value="Unassembled WGS sequence"/>
</dbReference>
<evidence type="ECO:0000256" key="7">
    <source>
        <dbReference type="ARBA" id="ARBA00022989"/>
    </source>
</evidence>
<dbReference type="Gene3D" id="2.10.25.10">
    <property type="entry name" value="Laminin"/>
    <property type="match status" value="2"/>
</dbReference>
<dbReference type="InterPro" id="IPR000033">
    <property type="entry name" value="LDLR_classB_rpt"/>
</dbReference>
<comment type="caution">
    <text evidence="12">Lacks conserved residue(s) required for the propagation of feature annotation.</text>
</comment>
<keyword evidence="4" id="KW-0812">Transmembrane</keyword>
<dbReference type="Gene3D" id="2.120.10.30">
    <property type="entry name" value="TolB, C-terminal domain"/>
    <property type="match status" value="1"/>
</dbReference>
<dbReference type="SUPFAM" id="SSF57424">
    <property type="entry name" value="LDL receptor-like module"/>
    <property type="match status" value="1"/>
</dbReference>
<dbReference type="Gene3D" id="4.10.400.10">
    <property type="entry name" value="Low-density Lipoprotein Receptor"/>
    <property type="match status" value="1"/>
</dbReference>
<accession>A0A2G8JEX4</accession>
<evidence type="ECO:0000256" key="1">
    <source>
        <dbReference type="ARBA" id="ARBA00004479"/>
    </source>
</evidence>
<dbReference type="FunFam" id="2.10.25.10:FF:000009">
    <property type="entry name" value="Low-density lipoprotein receptor isoform 1"/>
    <property type="match status" value="1"/>
</dbReference>
<dbReference type="InterPro" id="IPR001881">
    <property type="entry name" value="EGF-like_Ca-bd_dom"/>
</dbReference>
<dbReference type="GO" id="GO:0017147">
    <property type="term" value="F:Wnt-protein binding"/>
    <property type="evidence" value="ECO:0007669"/>
    <property type="project" value="TreeGrafter"/>
</dbReference>
<gene>
    <name evidence="16" type="ORF">BSL78_28868</name>
</gene>
<dbReference type="SMART" id="SM00179">
    <property type="entry name" value="EGF_CA"/>
    <property type="match status" value="1"/>
</dbReference>